<dbReference type="SUPFAM" id="SSF47413">
    <property type="entry name" value="lambda repressor-like DNA-binding domains"/>
    <property type="match status" value="1"/>
</dbReference>
<keyword evidence="6" id="KW-1185">Reference proteome</keyword>
<dbReference type="PANTHER" id="PTHR30146:SF155">
    <property type="entry name" value="ALANINE RACEMASE"/>
    <property type="match status" value="1"/>
</dbReference>
<dbReference type="InterPro" id="IPR046335">
    <property type="entry name" value="LacI/GalR-like_sensor"/>
</dbReference>
<evidence type="ECO:0000313" key="6">
    <source>
        <dbReference type="Proteomes" id="UP001332243"/>
    </source>
</evidence>
<dbReference type="PANTHER" id="PTHR30146">
    <property type="entry name" value="LACI-RELATED TRANSCRIPTIONAL REPRESSOR"/>
    <property type="match status" value="1"/>
</dbReference>
<protein>
    <submittedName>
        <fullName evidence="5">LacI family DNA-binding transcriptional regulator</fullName>
    </submittedName>
</protein>
<proteinExistence type="predicted"/>
<dbReference type="RefSeq" id="WP_331212463.1">
    <property type="nucleotide sequence ID" value="NZ_JAZGQK010000002.1"/>
</dbReference>
<dbReference type="EMBL" id="JAZGQK010000002">
    <property type="protein sequence ID" value="MEE6257347.1"/>
    <property type="molecule type" value="Genomic_DNA"/>
</dbReference>
<dbReference type="Gene3D" id="1.10.260.40">
    <property type="entry name" value="lambda repressor-like DNA-binding domains"/>
    <property type="match status" value="1"/>
</dbReference>
<keyword evidence="1" id="KW-0805">Transcription regulation</keyword>
<sequence>MTRIDDVARLAGVSTATVSRALRGLPTVSEATRRRVRLAAEQLGYTASPSASRLAGGKTGTVAVLVPRIGAWFPGVVVDAAEELLRPAGYDLLLHHVGGPDHARQRLPRTADLPKRVDAVLLVGTPALVSAAPVFAAPEYGGRARALPGVTVAAGAPVPGWSSVGIDDVAAARIATEHLLTLGHRRIVCLSGDPADQFTHPGDLDRRWGYREAMQAAGTPPEAIVEVVARGGVDGGRQATASLLARPGPTPTAIMATCDEMAMGALVALRRAGLRVPADVSVIGVDGHEFARIVGLTTVAQPAAELGRLAVGTLLDRLAGRSRGDGVPERHILPTRLVLRDSTAPPREN</sequence>
<feature type="domain" description="HTH lacI-type" evidence="4">
    <location>
        <begin position="2"/>
        <end position="56"/>
    </location>
</feature>
<dbReference type="PROSITE" id="PS00356">
    <property type="entry name" value="HTH_LACI_1"/>
    <property type="match status" value="1"/>
</dbReference>
<dbReference type="InterPro" id="IPR028082">
    <property type="entry name" value="Peripla_BP_I"/>
</dbReference>
<dbReference type="SMART" id="SM00354">
    <property type="entry name" value="HTH_LACI"/>
    <property type="match status" value="1"/>
</dbReference>
<dbReference type="CDD" id="cd06267">
    <property type="entry name" value="PBP1_LacI_sugar_binding-like"/>
    <property type="match status" value="1"/>
</dbReference>
<evidence type="ECO:0000256" key="2">
    <source>
        <dbReference type="ARBA" id="ARBA00023125"/>
    </source>
</evidence>
<keyword evidence="2 5" id="KW-0238">DNA-binding</keyword>
<dbReference type="Gene3D" id="3.40.50.2300">
    <property type="match status" value="2"/>
</dbReference>
<dbReference type="SUPFAM" id="SSF53822">
    <property type="entry name" value="Periplasmic binding protein-like I"/>
    <property type="match status" value="1"/>
</dbReference>
<evidence type="ECO:0000256" key="1">
    <source>
        <dbReference type="ARBA" id="ARBA00023015"/>
    </source>
</evidence>
<comment type="caution">
    <text evidence="5">The sequence shown here is derived from an EMBL/GenBank/DDBJ whole genome shotgun (WGS) entry which is preliminary data.</text>
</comment>
<evidence type="ECO:0000313" key="5">
    <source>
        <dbReference type="EMBL" id="MEE6257347.1"/>
    </source>
</evidence>
<accession>A0ABU7RLH5</accession>
<evidence type="ECO:0000256" key="3">
    <source>
        <dbReference type="ARBA" id="ARBA00023163"/>
    </source>
</evidence>
<dbReference type="InterPro" id="IPR000843">
    <property type="entry name" value="HTH_LacI"/>
</dbReference>
<keyword evidence="3" id="KW-0804">Transcription</keyword>
<dbReference type="PROSITE" id="PS50932">
    <property type="entry name" value="HTH_LACI_2"/>
    <property type="match status" value="1"/>
</dbReference>
<dbReference type="Pfam" id="PF13377">
    <property type="entry name" value="Peripla_BP_3"/>
    <property type="match status" value="1"/>
</dbReference>
<name>A0ABU7RLH5_9ACTN</name>
<reference evidence="5 6" key="1">
    <citation type="submission" date="2024-01" db="EMBL/GenBank/DDBJ databases">
        <title>Genome insights into Plantactinospora sonchi sp. nov.</title>
        <authorList>
            <person name="Wang L."/>
        </authorList>
    </citation>
    <scope>NUCLEOTIDE SEQUENCE [LARGE SCALE GENOMIC DNA]</scope>
    <source>
        <strain evidence="5 6">NEAU-QY2</strain>
    </source>
</reference>
<dbReference type="Proteomes" id="UP001332243">
    <property type="component" value="Unassembled WGS sequence"/>
</dbReference>
<organism evidence="5 6">
    <name type="scientific">Plantactinospora sonchi</name>
    <dbReference type="NCBI Taxonomy" id="1544735"/>
    <lineage>
        <taxon>Bacteria</taxon>
        <taxon>Bacillati</taxon>
        <taxon>Actinomycetota</taxon>
        <taxon>Actinomycetes</taxon>
        <taxon>Micromonosporales</taxon>
        <taxon>Micromonosporaceae</taxon>
        <taxon>Plantactinospora</taxon>
    </lineage>
</organism>
<dbReference type="Pfam" id="PF00356">
    <property type="entry name" value="LacI"/>
    <property type="match status" value="1"/>
</dbReference>
<evidence type="ECO:0000259" key="4">
    <source>
        <dbReference type="PROSITE" id="PS50932"/>
    </source>
</evidence>
<dbReference type="GO" id="GO:0003677">
    <property type="term" value="F:DNA binding"/>
    <property type="evidence" value="ECO:0007669"/>
    <property type="project" value="UniProtKB-KW"/>
</dbReference>
<dbReference type="CDD" id="cd01392">
    <property type="entry name" value="HTH_LacI"/>
    <property type="match status" value="1"/>
</dbReference>
<gene>
    <name evidence="5" type="ORF">V1633_02440</name>
</gene>
<dbReference type="InterPro" id="IPR010982">
    <property type="entry name" value="Lambda_DNA-bd_dom_sf"/>
</dbReference>